<sequence>MIKSKSIYKRFWIVLMLFLFCNYSIYFIFQNKVQNIYSSLDGTSLHGSRKTAVIGAIVLNRTQIFSKITNFKKTVNIWKTSDIATDRILAQKYFKPEVDTTLPPKNIYPQNGASSWSVKTGKDTFVEHECPVQHCSILGSELNPETKVDARLFKETDLGISDVGPFLRETKRFTEQIWIFFALESPMASPNYENLNNVINWTATYRPDSTVVAPYEKWVPFDNFTELKNVSKNYAEGKTKKAAAFISNCGASNNRLAYIRKLQTYIDVDIFGNCGDKECSRYNGKTCFDMLRKQYKFYLAFENANCRHYITEKFFLNALQSDVIPVVMGAHPDDYLRAAPPGSFIHVEDFPSVEALANYLHELDQNDYLYNQYFRWKGTGSFIDTKFWCRICAMLWDPEMPHLQVSSLEEWWRPKDICVTTWNNIVWDVQNPTSPPREEKSENQSTISLL</sequence>
<evidence type="ECO:0000256" key="9">
    <source>
        <dbReference type="ARBA" id="ARBA00023034"/>
    </source>
</evidence>
<feature type="transmembrane region" description="Helical" evidence="12">
    <location>
        <begin position="12"/>
        <end position="29"/>
    </location>
</feature>
<evidence type="ECO:0000256" key="11">
    <source>
        <dbReference type="ARBA" id="ARBA00023180"/>
    </source>
</evidence>
<evidence type="ECO:0000256" key="10">
    <source>
        <dbReference type="ARBA" id="ARBA00023136"/>
    </source>
</evidence>
<evidence type="ECO:0000256" key="4">
    <source>
        <dbReference type="ARBA" id="ARBA00022676"/>
    </source>
</evidence>
<dbReference type="Pfam" id="PF17039">
    <property type="entry name" value="Glyco_tran_10_N"/>
    <property type="match status" value="1"/>
</dbReference>
<dbReference type="FunFam" id="3.40.50.11660:FF:000004">
    <property type="entry name" value="Glycoprotein 3-alpha-L-fucosyltransferase A"/>
    <property type="match status" value="1"/>
</dbReference>
<keyword evidence="8 12" id="KW-1133">Transmembrane helix</keyword>
<evidence type="ECO:0000256" key="2">
    <source>
        <dbReference type="ARBA" id="ARBA00004922"/>
    </source>
</evidence>
<keyword evidence="4 12" id="KW-0328">Glycosyltransferase</keyword>
<proteinExistence type="inferred from homology"/>
<gene>
    <name evidence="16" type="ORF">CHS0354_035861</name>
</gene>
<dbReference type="InterPro" id="IPR038577">
    <property type="entry name" value="GT10-like_C_sf"/>
</dbReference>
<keyword evidence="7" id="KW-0735">Signal-anchor</keyword>
<evidence type="ECO:0000256" key="7">
    <source>
        <dbReference type="ARBA" id="ARBA00022968"/>
    </source>
</evidence>
<comment type="pathway">
    <text evidence="2">Protein modification; protein glycosylation.</text>
</comment>
<reference evidence="16" key="2">
    <citation type="journal article" date="2021" name="Genome Biol. Evol.">
        <title>Developing a high-quality reference genome for a parasitic bivalve with doubly uniparental inheritance (Bivalvia: Unionida).</title>
        <authorList>
            <person name="Smith C.H."/>
        </authorList>
    </citation>
    <scope>NUCLEOTIDE SEQUENCE</scope>
    <source>
        <strain evidence="16">CHS0354</strain>
        <tissue evidence="16">Mantle</tissue>
    </source>
</reference>
<evidence type="ECO:0000256" key="1">
    <source>
        <dbReference type="ARBA" id="ARBA00004323"/>
    </source>
</evidence>
<dbReference type="InterPro" id="IPR031481">
    <property type="entry name" value="Glyco_tran_10_N"/>
</dbReference>
<evidence type="ECO:0000256" key="6">
    <source>
        <dbReference type="ARBA" id="ARBA00022692"/>
    </source>
</evidence>
<feature type="domain" description="Fucosyltransferase N-terminal" evidence="15">
    <location>
        <begin position="117"/>
        <end position="215"/>
    </location>
</feature>
<accession>A0AAE0SWZ6</accession>
<evidence type="ECO:0000256" key="5">
    <source>
        <dbReference type="ARBA" id="ARBA00022679"/>
    </source>
</evidence>
<keyword evidence="10 12" id="KW-0472">Membrane</keyword>
<dbReference type="EC" id="2.4.1.-" evidence="12"/>
<dbReference type="GO" id="GO:0000139">
    <property type="term" value="C:Golgi membrane"/>
    <property type="evidence" value="ECO:0007669"/>
    <property type="project" value="UniProtKB-SubCell"/>
</dbReference>
<dbReference type="SUPFAM" id="SSF53756">
    <property type="entry name" value="UDP-Glycosyltransferase/glycogen phosphorylase"/>
    <property type="match status" value="1"/>
</dbReference>
<organism evidence="16 17">
    <name type="scientific">Potamilus streckersoni</name>
    <dbReference type="NCBI Taxonomy" id="2493646"/>
    <lineage>
        <taxon>Eukaryota</taxon>
        <taxon>Metazoa</taxon>
        <taxon>Spiralia</taxon>
        <taxon>Lophotrochozoa</taxon>
        <taxon>Mollusca</taxon>
        <taxon>Bivalvia</taxon>
        <taxon>Autobranchia</taxon>
        <taxon>Heteroconchia</taxon>
        <taxon>Palaeoheterodonta</taxon>
        <taxon>Unionida</taxon>
        <taxon>Unionoidea</taxon>
        <taxon>Unionidae</taxon>
        <taxon>Ambleminae</taxon>
        <taxon>Lampsilini</taxon>
        <taxon>Potamilus</taxon>
    </lineage>
</organism>
<feature type="region of interest" description="Disordered" evidence="13">
    <location>
        <begin position="431"/>
        <end position="450"/>
    </location>
</feature>
<reference evidence="16" key="1">
    <citation type="journal article" date="2021" name="Genome Biol. Evol.">
        <title>A High-Quality Reference Genome for a Parasitic Bivalve with Doubly Uniparental Inheritance (Bivalvia: Unionida).</title>
        <authorList>
            <person name="Smith C.H."/>
        </authorList>
    </citation>
    <scope>NUCLEOTIDE SEQUENCE</scope>
    <source>
        <strain evidence="16">CHS0354</strain>
    </source>
</reference>
<evidence type="ECO:0000256" key="13">
    <source>
        <dbReference type="SAM" id="MobiDB-lite"/>
    </source>
</evidence>
<comment type="caution">
    <text evidence="16">The sequence shown here is derived from an EMBL/GenBank/DDBJ whole genome shotgun (WGS) entry which is preliminary data.</text>
</comment>
<evidence type="ECO:0000313" key="17">
    <source>
        <dbReference type="Proteomes" id="UP001195483"/>
    </source>
</evidence>
<dbReference type="AlphaFoldDB" id="A0AAE0SWZ6"/>
<dbReference type="EMBL" id="JAEAOA010002091">
    <property type="protein sequence ID" value="KAK3599619.1"/>
    <property type="molecule type" value="Genomic_DNA"/>
</dbReference>
<evidence type="ECO:0000313" key="16">
    <source>
        <dbReference type="EMBL" id="KAK3599619.1"/>
    </source>
</evidence>
<dbReference type="Gene3D" id="3.40.50.11660">
    <property type="entry name" value="Glycosyl transferase family 10, C-terminal domain"/>
    <property type="match status" value="1"/>
</dbReference>
<dbReference type="PANTHER" id="PTHR48438">
    <property type="entry name" value="ALPHA-(1,3)-FUCOSYLTRANSFERASE C-RELATED"/>
    <property type="match status" value="1"/>
</dbReference>
<keyword evidence="6 12" id="KW-0812">Transmembrane</keyword>
<evidence type="ECO:0000256" key="3">
    <source>
        <dbReference type="ARBA" id="ARBA00008919"/>
    </source>
</evidence>
<comment type="similarity">
    <text evidence="3 12">Belongs to the glycosyltransferase 10 family.</text>
</comment>
<name>A0AAE0SWZ6_9BIVA</name>
<evidence type="ECO:0000256" key="12">
    <source>
        <dbReference type="RuleBase" id="RU003832"/>
    </source>
</evidence>
<dbReference type="Proteomes" id="UP001195483">
    <property type="component" value="Unassembled WGS sequence"/>
</dbReference>
<comment type="subcellular location">
    <subcellularLocation>
        <location evidence="1">Golgi apparatus membrane</location>
        <topology evidence="1">Single-pass type II membrane protein</topology>
    </subcellularLocation>
    <subcellularLocation>
        <location evidence="12">Golgi apparatus</location>
        <location evidence="12">Golgi stack membrane</location>
        <topology evidence="12">Single-pass type II membrane protein</topology>
    </subcellularLocation>
</comment>
<protein>
    <recommendedName>
        <fullName evidence="12">Fucosyltransferase</fullName>
        <ecNumber evidence="12">2.4.1.-</ecNumber>
    </recommendedName>
</protein>
<keyword evidence="17" id="KW-1185">Reference proteome</keyword>
<dbReference type="Pfam" id="PF00852">
    <property type="entry name" value="Glyco_transf_10"/>
    <property type="match status" value="1"/>
</dbReference>
<evidence type="ECO:0000259" key="14">
    <source>
        <dbReference type="Pfam" id="PF00852"/>
    </source>
</evidence>
<dbReference type="InterPro" id="IPR001503">
    <property type="entry name" value="Glyco_trans_10"/>
</dbReference>
<dbReference type="PANTHER" id="PTHR48438:SF1">
    <property type="entry name" value="ALPHA-(1,3)-FUCOSYLTRANSFERASE C-RELATED"/>
    <property type="match status" value="1"/>
</dbReference>
<keyword evidence="11" id="KW-0325">Glycoprotein</keyword>
<dbReference type="InterPro" id="IPR055270">
    <property type="entry name" value="Glyco_tran_10_C"/>
</dbReference>
<reference evidence="16" key="3">
    <citation type="submission" date="2023-05" db="EMBL/GenBank/DDBJ databases">
        <authorList>
            <person name="Smith C.H."/>
        </authorList>
    </citation>
    <scope>NUCLEOTIDE SEQUENCE</scope>
    <source>
        <strain evidence="16">CHS0354</strain>
        <tissue evidence="16">Mantle</tissue>
    </source>
</reference>
<dbReference type="GO" id="GO:0032580">
    <property type="term" value="C:Golgi cisterna membrane"/>
    <property type="evidence" value="ECO:0007669"/>
    <property type="project" value="UniProtKB-SubCell"/>
</dbReference>
<feature type="domain" description="Fucosyltransferase C-terminal" evidence="14">
    <location>
        <begin position="236"/>
        <end position="411"/>
    </location>
</feature>
<keyword evidence="9 12" id="KW-0333">Golgi apparatus</keyword>
<evidence type="ECO:0000259" key="15">
    <source>
        <dbReference type="Pfam" id="PF17039"/>
    </source>
</evidence>
<keyword evidence="5 12" id="KW-0808">Transferase</keyword>
<evidence type="ECO:0000256" key="8">
    <source>
        <dbReference type="ARBA" id="ARBA00022989"/>
    </source>
</evidence>
<dbReference type="GO" id="GO:0008417">
    <property type="term" value="F:fucosyltransferase activity"/>
    <property type="evidence" value="ECO:0007669"/>
    <property type="project" value="InterPro"/>
</dbReference>